<organism evidence="2 3">
    <name type="scientific">Arcobacter porcinus</name>
    <dbReference type="NCBI Taxonomy" id="1935204"/>
    <lineage>
        <taxon>Bacteria</taxon>
        <taxon>Pseudomonadati</taxon>
        <taxon>Campylobacterota</taxon>
        <taxon>Epsilonproteobacteria</taxon>
        <taxon>Campylobacterales</taxon>
        <taxon>Arcobacteraceae</taxon>
        <taxon>Arcobacter</taxon>
    </lineage>
</organism>
<reference evidence="2 3" key="2">
    <citation type="submission" date="2019-09" db="EMBL/GenBank/DDBJ databases">
        <title>Taxonomic note: a critical rebuttal of the proposed division of the genus Arcobacter into six genera, emended descriptions of Arcobacter anaerophilus and the genus Arcobacter, and an assessment of genus-level boundaries for Epsilonproteobacteria using in silico genomic comparator tools.</title>
        <authorList>
            <person name="On S.L.W."/>
            <person name="Miller W.G."/>
            <person name="Biggs P."/>
            <person name="Cornelius A."/>
            <person name="Vandamme P."/>
        </authorList>
    </citation>
    <scope>NUCLEOTIDE SEQUENCE [LARGE SCALE GENOMIC DNA]</scope>
    <source>
        <strain evidence="2 3">CCUG 56899</strain>
    </source>
</reference>
<feature type="transmembrane region" description="Helical" evidence="1">
    <location>
        <begin position="60"/>
        <end position="78"/>
    </location>
</feature>
<sequence length="392" mass="46418">MKIQNNLLLLLFILIVLFLTRQVPFNSYSFIMNISIILFFIFNYRYILININKDKILKQLFFLTIGISLLMIFYSLYLENEPSLIIRFYLIIVLIFLAYFVKPDKKYINIFIFFIGIQALFLICFEVYLMANFSIDTYYPIRHFFLNNNWGDVYTYNGIIWKIQLKGNALLPFAFFISMVYYKGFKRSLIAGLFFVATLVAGNFAYILGIILFLGLYYIYSKRWTIQKIVLNGFIGIILTIVLFNPTYNYFSNVVEQKSGHSNSTRIDQTHVLVENMNKNLVTILFGQGLGNKVDVKTEWRDYSGAIYYELQAFYIMNQLGILFFTFFILINILLAYYMFKYKLLFIVYASYIFYALFNPYFLDTSHIVVIIILLSLRKVFDEKNIFNTRSI</sequence>
<protein>
    <submittedName>
        <fullName evidence="2">Uncharacterized protein</fullName>
    </submittedName>
</protein>
<keyword evidence="1" id="KW-0812">Transmembrane</keyword>
<dbReference type="Proteomes" id="UP000322644">
    <property type="component" value="Chromosome"/>
</dbReference>
<reference evidence="2 3" key="1">
    <citation type="submission" date="2019-09" db="EMBL/GenBank/DDBJ databases">
        <title>Complete genome sequencing of four Arcobacter species reveals a diverse suite of mobile elements.</title>
        <authorList>
            <person name="Miller W.G."/>
            <person name="Yee E."/>
            <person name="Bono J.L."/>
        </authorList>
    </citation>
    <scope>NUCLEOTIDE SEQUENCE [LARGE SCALE GENOMIC DNA]</scope>
    <source>
        <strain evidence="2 3">CCUG 56899</strain>
    </source>
</reference>
<evidence type="ECO:0000256" key="1">
    <source>
        <dbReference type="SAM" id="Phobius"/>
    </source>
</evidence>
<dbReference type="EMBL" id="CP036246">
    <property type="protein sequence ID" value="QEP40525.1"/>
    <property type="molecule type" value="Genomic_DNA"/>
</dbReference>
<keyword evidence="1" id="KW-1133">Transmembrane helix</keyword>
<feature type="transmembrane region" description="Helical" evidence="1">
    <location>
        <begin position="159"/>
        <end position="182"/>
    </location>
</feature>
<proteinExistence type="predicted"/>
<feature type="transmembrane region" description="Helical" evidence="1">
    <location>
        <begin position="320"/>
        <end position="340"/>
    </location>
</feature>
<evidence type="ECO:0000313" key="2">
    <source>
        <dbReference type="EMBL" id="QEP40525.1"/>
    </source>
</evidence>
<accession>A0A5C2HDT0</accession>
<feature type="transmembrane region" description="Helical" evidence="1">
    <location>
        <begin position="352"/>
        <end position="377"/>
    </location>
</feature>
<feature type="transmembrane region" description="Helical" evidence="1">
    <location>
        <begin position="84"/>
        <end position="101"/>
    </location>
</feature>
<dbReference type="AlphaFoldDB" id="A0A5C2HDT0"/>
<feature type="transmembrane region" description="Helical" evidence="1">
    <location>
        <begin position="108"/>
        <end position="131"/>
    </location>
</feature>
<gene>
    <name evidence="2" type="ORF">APORC_0923</name>
</gene>
<name>A0A5C2HDT0_9BACT</name>
<evidence type="ECO:0000313" key="3">
    <source>
        <dbReference type="Proteomes" id="UP000322644"/>
    </source>
</evidence>
<feature type="transmembrane region" description="Helical" evidence="1">
    <location>
        <begin position="189"/>
        <end position="220"/>
    </location>
</feature>
<feature type="transmembrane region" description="Helical" evidence="1">
    <location>
        <begin position="32"/>
        <end position="48"/>
    </location>
</feature>
<keyword evidence="1" id="KW-0472">Membrane</keyword>
<feature type="transmembrane region" description="Helical" evidence="1">
    <location>
        <begin position="226"/>
        <end position="244"/>
    </location>
</feature>
<dbReference type="KEGG" id="apoc:APORC_0923"/>